<protein>
    <submittedName>
        <fullName evidence="1">Uncharacterized protein</fullName>
    </submittedName>
</protein>
<comment type="caution">
    <text evidence="1">The sequence shown here is derived from an EMBL/GenBank/DDBJ whole genome shotgun (WGS) entry which is preliminary data.</text>
</comment>
<sequence>MDLPLHDPLFWARYTFAYEDEDRIGELADQIDGSPDLDDDDEDIEGVEVVFDVGGGCRLILDVALELDSHSLELIVPGLTKPAELGWDDTAQWHPHALRWSELDLICRAVDPEPGPALALLCRFAAVFEDDDVDAAAAAVDAAYASLRPEGWTGYWPSAAEWLERNDLRGQAVTWHTDGQGRHWARQKDWNQEKDFYSIRQGPDRFPHDELRTLLEAARR</sequence>
<keyword evidence="2" id="KW-1185">Reference proteome</keyword>
<evidence type="ECO:0000313" key="1">
    <source>
        <dbReference type="EMBL" id="MBB3101157.1"/>
    </source>
</evidence>
<dbReference type="RefSeq" id="WP_183227470.1">
    <property type="nucleotide sequence ID" value="NZ_BMPW01000039.1"/>
</dbReference>
<evidence type="ECO:0000313" key="2">
    <source>
        <dbReference type="Proteomes" id="UP000590749"/>
    </source>
</evidence>
<proteinExistence type="predicted"/>
<organism evidence="1 2">
    <name type="scientific">Actinoplanes campanulatus</name>
    <dbReference type="NCBI Taxonomy" id="113559"/>
    <lineage>
        <taxon>Bacteria</taxon>
        <taxon>Bacillati</taxon>
        <taxon>Actinomycetota</taxon>
        <taxon>Actinomycetes</taxon>
        <taxon>Micromonosporales</taxon>
        <taxon>Micromonosporaceae</taxon>
        <taxon>Actinoplanes</taxon>
    </lineage>
</organism>
<name>A0A7W5FK02_9ACTN</name>
<dbReference type="Proteomes" id="UP000590749">
    <property type="component" value="Unassembled WGS sequence"/>
</dbReference>
<reference evidence="1 2" key="1">
    <citation type="submission" date="2020-08" db="EMBL/GenBank/DDBJ databases">
        <title>Genomic Encyclopedia of Type Strains, Phase III (KMG-III): the genomes of soil and plant-associated and newly described type strains.</title>
        <authorList>
            <person name="Whitman W."/>
        </authorList>
    </citation>
    <scope>NUCLEOTIDE SEQUENCE [LARGE SCALE GENOMIC DNA]</scope>
    <source>
        <strain evidence="1 2">CECT 3287</strain>
    </source>
</reference>
<accession>A0A7W5FK02</accession>
<gene>
    <name evidence="1" type="ORF">FHR83_008885</name>
</gene>
<dbReference type="AlphaFoldDB" id="A0A7W5FK02"/>
<dbReference type="EMBL" id="JACHXF010000034">
    <property type="protein sequence ID" value="MBB3101157.1"/>
    <property type="molecule type" value="Genomic_DNA"/>
</dbReference>